<evidence type="ECO:0000256" key="6">
    <source>
        <dbReference type="ARBA" id="ARBA00023136"/>
    </source>
</evidence>
<sequence length="431" mass="47771">MRRHFKPPIVDQTNDTPIYAPPSPTQCSRAELLRAHRLIDRHSPIKSQTQRIADSPAMDQDHERAQGCIPDNFSNGCNGSLPGVNGTDGKSTSAEFARHLHIVIACLYLLMWVTGVIGNIVVIFILLKYTKMKTATNIYIFNLALADALVTSPLPFQSAKLLLTSWPFGRMLCKIIIAIDYYNMFTSIFTVTAMSVDRYIAVCHPIRAMHYRTAAKAKLINVAIWIASSAIGLPVMVLADTKEFNGSIACIVNFPSPVVDSKKILNTCVFIFAFMGPVCVITACYGCMLSRLRSVRLLSGSREKDRSMRRITRLVLTVVAVFIICWTPIQMFVLIETLVGVPNSSAVFTIRYICITLGYANSCLNPALYAFLDESFRHHFYKLFCTASKCSGNMPQRLHLGLSSGVGVGVASVAQKETSTVFQDTEHRHVS</sequence>
<feature type="transmembrane region" description="Helical" evidence="13">
    <location>
        <begin position="100"/>
        <end position="127"/>
    </location>
</feature>
<evidence type="ECO:0000256" key="3">
    <source>
        <dbReference type="ARBA" id="ARBA00022692"/>
    </source>
</evidence>
<dbReference type="InterPro" id="IPR000276">
    <property type="entry name" value="GPCR_Rhodpsn"/>
</dbReference>
<dbReference type="AlphaFoldDB" id="A0A8C4NC08"/>
<reference evidence="15" key="1">
    <citation type="submission" date="2025-08" db="UniProtKB">
        <authorList>
            <consortium name="Ensembl"/>
        </authorList>
    </citation>
    <scope>IDENTIFICATION</scope>
</reference>
<dbReference type="PRINTS" id="PR00384">
    <property type="entry name" value="OPIOIDR"/>
</dbReference>
<dbReference type="InterPro" id="IPR001418">
    <property type="entry name" value="Opioid_rcpt"/>
</dbReference>
<dbReference type="Proteomes" id="UP000694388">
    <property type="component" value="Unplaced"/>
</dbReference>
<keyword evidence="5 11" id="KW-0297">G-protein coupled receptor</keyword>
<evidence type="ECO:0000256" key="11">
    <source>
        <dbReference type="RuleBase" id="RU000688"/>
    </source>
</evidence>
<evidence type="ECO:0000256" key="13">
    <source>
        <dbReference type="SAM" id="Phobius"/>
    </source>
</evidence>
<evidence type="ECO:0000313" key="16">
    <source>
        <dbReference type="Proteomes" id="UP000694388"/>
    </source>
</evidence>
<comment type="subcellular location">
    <subcellularLocation>
        <location evidence="1">Cell membrane</location>
        <topology evidence="1">Multi-pass membrane protein</topology>
    </subcellularLocation>
</comment>
<feature type="transmembrane region" description="Helical" evidence="13">
    <location>
        <begin position="349"/>
        <end position="372"/>
    </location>
</feature>
<dbReference type="GeneTree" id="ENSGT00940000157669"/>
<evidence type="ECO:0000259" key="14">
    <source>
        <dbReference type="PROSITE" id="PS50262"/>
    </source>
</evidence>
<keyword evidence="4 13" id="KW-1133">Transmembrane helix</keyword>
<keyword evidence="7" id="KW-0564">Palmitate</keyword>
<keyword evidence="9 11" id="KW-0807">Transducer</keyword>
<dbReference type="SUPFAM" id="SSF81321">
    <property type="entry name" value="Family A G protein-coupled receptor-like"/>
    <property type="match status" value="1"/>
</dbReference>
<evidence type="ECO:0000256" key="5">
    <source>
        <dbReference type="ARBA" id="ARBA00023040"/>
    </source>
</evidence>
<dbReference type="PROSITE" id="PS00237">
    <property type="entry name" value="G_PROTEIN_RECEP_F1_1"/>
    <property type="match status" value="1"/>
</dbReference>
<name>A0A8C4NC08_EPTBU</name>
<dbReference type="OMA" id="IRYICIT"/>
<evidence type="ECO:0000256" key="7">
    <source>
        <dbReference type="ARBA" id="ARBA00023139"/>
    </source>
</evidence>
<dbReference type="GO" id="GO:0004985">
    <property type="term" value="F:G protein-coupled opioid receptor activity"/>
    <property type="evidence" value="ECO:0007669"/>
    <property type="project" value="InterPro"/>
</dbReference>
<evidence type="ECO:0000256" key="12">
    <source>
        <dbReference type="SAM" id="MobiDB-lite"/>
    </source>
</evidence>
<protein>
    <submittedName>
        <fullName evidence="15">Opioid receptor, delta 1a</fullName>
    </submittedName>
</protein>
<keyword evidence="3 11" id="KW-0812">Transmembrane</keyword>
<dbReference type="SMART" id="SM01381">
    <property type="entry name" value="7TM_GPCR_Srsx"/>
    <property type="match status" value="1"/>
</dbReference>
<evidence type="ECO:0000256" key="8">
    <source>
        <dbReference type="ARBA" id="ARBA00023170"/>
    </source>
</evidence>
<accession>A0A8C4NC08</accession>
<dbReference type="Ensembl" id="ENSEBUT00000004983.1">
    <property type="protein sequence ID" value="ENSEBUP00000004545.1"/>
    <property type="gene ID" value="ENSEBUG00000003196.1"/>
</dbReference>
<keyword evidence="8 11" id="KW-0675">Receptor</keyword>
<dbReference type="GO" id="GO:0005886">
    <property type="term" value="C:plasma membrane"/>
    <property type="evidence" value="ECO:0007669"/>
    <property type="project" value="UniProtKB-SubCell"/>
</dbReference>
<evidence type="ECO:0000256" key="2">
    <source>
        <dbReference type="ARBA" id="ARBA00022475"/>
    </source>
</evidence>
<evidence type="ECO:0000256" key="10">
    <source>
        <dbReference type="ARBA" id="ARBA00023288"/>
    </source>
</evidence>
<feature type="transmembrane region" description="Helical" evidence="13">
    <location>
        <begin position="311"/>
        <end position="329"/>
    </location>
</feature>
<dbReference type="PRINTS" id="PR00237">
    <property type="entry name" value="GPCRRHODOPSN"/>
</dbReference>
<dbReference type="PROSITE" id="PS50262">
    <property type="entry name" value="G_PROTEIN_RECEP_F1_2"/>
    <property type="match status" value="1"/>
</dbReference>
<feature type="region of interest" description="Disordered" evidence="12">
    <location>
        <begin position="1"/>
        <end position="23"/>
    </location>
</feature>
<feature type="transmembrane region" description="Helical" evidence="13">
    <location>
        <begin position="176"/>
        <end position="196"/>
    </location>
</feature>
<dbReference type="GO" id="GO:0042923">
    <property type="term" value="F:neuropeptide binding"/>
    <property type="evidence" value="ECO:0007669"/>
    <property type="project" value="TreeGrafter"/>
</dbReference>
<dbReference type="PANTHER" id="PTHR24229">
    <property type="entry name" value="NEUROPEPTIDES RECEPTOR"/>
    <property type="match status" value="1"/>
</dbReference>
<keyword evidence="10" id="KW-0449">Lipoprotein</keyword>
<keyword evidence="16" id="KW-1185">Reference proteome</keyword>
<comment type="similarity">
    <text evidence="11">Belongs to the G-protein coupled receptor 1 family.</text>
</comment>
<evidence type="ECO:0000313" key="15">
    <source>
        <dbReference type="Ensembl" id="ENSEBUP00000004545.1"/>
    </source>
</evidence>
<evidence type="ECO:0000256" key="4">
    <source>
        <dbReference type="ARBA" id="ARBA00022989"/>
    </source>
</evidence>
<keyword evidence="2" id="KW-1003">Cell membrane</keyword>
<feature type="transmembrane region" description="Helical" evidence="13">
    <location>
        <begin position="217"/>
        <end position="239"/>
    </location>
</feature>
<evidence type="ECO:0000256" key="9">
    <source>
        <dbReference type="ARBA" id="ARBA00023224"/>
    </source>
</evidence>
<keyword evidence="6 13" id="KW-0472">Membrane</keyword>
<dbReference type="InterPro" id="IPR017452">
    <property type="entry name" value="GPCR_Rhodpsn_7TM"/>
</dbReference>
<proteinExistence type="inferred from homology"/>
<reference evidence="15" key="2">
    <citation type="submission" date="2025-09" db="UniProtKB">
        <authorList>
            <consortium name="Ensembl"/>
        </authorList>
    </citation>
    <scope>IDENTIFICATION</scope>
</reference>
<feature type="transmembrane region" description="Helical" evidence="13">
    <location>
        <begin position="264"/>
        <end position="290"/>
    </location>
</feature>
<dbReference type="GO" id="GO:0007218">
    <property type="term" value="P:neuropeptide signaling pathway"/>
    <property type="evidence" value="ECO:0007669"/>
    <property type="project" value="TreeGrafter"/>
</dbReference>
<evidence type="ECO:0000256" key="1">
    <source>
        <dbReference type="ARBA" id="ARBA00004651"/>
    </source>
</evidence>
<feature type="transmembrane region" description="Helical" evidence="13">
    <location>
        <begin position="139"/>
        <end position="156"/>
    </location>
</feature>
<dbReference type="Gene3D" id="1.20.1070.10">
    <property type="entry name" value="Rhodopsin 7-helix transmembrane proteins"/>
    <property type="match status" value="1"/>
</dbReference>
<dbReference type="Pfam" id="PF00001">
    <property type="entry name" value="7tm_1"/>
    <property type="match status" value="1"/>
</dbReference>
<dbReference type="PANTHER" id="PTHR24229:SF40">
    <property type="entry name" value="ALLATOSTATIN C RECEPTOR 1-RELATED"/>
    <property type="match status" value="1"/>
</dbReference>
<feature type="domain" description="G-protein coupled receptors family 1 profile" evidence="14">
    <location>
        <begin position="118"/>
        <end position="369"/>
    </location>
</feature>
<organism evidence="15 16">
    <name type="scientific">Eptatretus burgeri</name>
    <name type="common">Inshore hagfish</name>
    <dbReference type="NCBI Taxonomy" id="7764"/>
    <lineage>
        <taxon>Eukaryota</taxon>
        <taxon>Metazoa</taxon>
        <taxon>Chordata</taxon>
        <taxon>Craniata</taxon>
        <taxon>Vertebrata</taxon>
        <taxon>Cyclostomata</taxon>
        <taxon>Myxini</taxon>
        <taxon>Myxiniformes</taxon>
        <taxon>Myxinidae</taxon>
        <taxon>Eptatretinae</taxon>
        <taxon>Eptatretus</taxon>
    </lineage>
</organism>
<dbReference type="GO" id="GO:0043005">
    <property type="term" value="C:neuron projection"/>
    <property type="evidence" value="ECO:0007669"/>
    <property type="project" value="TreeGrafter"/>
</dbReference>